<evidence type="ECO:0000256" key="9">
    <source>
        <dbReference type="ARBA" id="ARBA00023242"/>
    </source>
</evidence>
<dbReference type="PANTHER" id="PTHR23234">
    <property type="entry name" value="ZNF44 PROTEIN"/>
    <property type="match status" value="1"/>
</dbReference>
<evidence type="ECO:0000256" key="2">
    <source>
        <dbReference type="ARBA" id="ARBA00022723"/>
    </source>
</evidence>
<evidence type="ECO:0000256" key="1">
    <source>
        <dbReference type="ARBA" id="ARBA00004123"/>
    </source>
</evidence>
<evidence type="ECO:0000256" key="5">
    <source>
        <dbReference type="ARBA" id="ARBA00022833"/>
    </source>
</evidence>
<feature type="domain" description="C2H2-type" evidence="12">
    <location>
        <begin position="562"/>
        <end position="590"/>
    </location>
</feature>
<dbReference type="GO" id="GO:0005634">
    <property type="term" value="C:nucleus"/>
    <property type="evidence" value="ECO:0007669"/>
    <property type="project" value="UniProtKB-SubCell"/>
</dbReference>
<keyword evidence="9" id="KW-0539">Nucleus</keyword>
<keyword evidence="7" id="KW-0238">DNA-binding</keyword>
<keyword evidence="14" id="KW-1185">Reference proteome</keyword>
<evidence type="ECO:0000256" key="8">
    <source>
        <dbReference type="ARBA" id="ARBA00023163"/>
    </source>
</evidence>
<dbReference type="PROSITE" id="PS50157">
    <property type="entry name" value="ZINC_FINGER_C2H2_2"/>
    <property type="match status" value="6"/>
</dbReference>
<keyword evidence="5" id="KW-0862">Zinc</keyword>
<dbReference type="Gene3D" id="3.30.160.60">
    <property type="entry name" value="Classic Zinc Finger"/>
    <property type="match status" value="5"/>
</dbReference>
<proteinExistence type="predicted"/>
<dbReference type="SUPFAM" id="SSF57667">
    <property type="entry name" value="beta-beta-alpha zinc fingers"/>
    <property type="match status" value="3"/>
</dbReference>
<evidence type="ECO:0000259" key="12">
    <source>
        <dbReference type="PROSITE" id="PS50157"/>
    </source>
</evidence>
<keyword evidence="4 10" id="KW-0863">Zinc-finger</keyword>
<feature type="domain" description="C2H2-type" evidence="12">
    <location>
        <begin position="534"/>
        <end position="561"/>
    </location>
</feature>
<sequence length="611" mass="69620">MGSATAEDCSENKAGALLQVQRPVFYSCSACGLKFTKRALEIHKKQCSENENCSCAVCKISKTKASNKEDCIHRDKEQSSPKKLKTPENVDHLLTDSLHHSEPNLENVEVTSSCSKNSLPTNQIVQEGTSSAILIDNSNTATIPNSIISINTFNSINTNGSRVICIVNKDSVNGNSTNAVEINKNANSPGIIKTDMLIKNLKKVAYIIKKRDHRILDERILDHRIEEKSNTTPSNEESVDDPLHIDEDLSTIGDNTNGITEEMSLLAENIERFHGDQICTRKIFCIICGYHILWKSFTMHVLTHSIKIEHKNFRCPLCSDNRSSATYFLMHFYSHISAHPPECEECKCSNPSCLDEDEAPLFEHCYAESPEHRCYICLRYFGHFQTLVNHMRRHAEELPFDCKVCSRSFRQIGNLQRHMSTHQGIRPFKCHKCTRSFADPATLRNHHRVHTKETPYVCGSCHRGFSQVGNLKRHMALHVQKGVRNSYINVLDKEKKVSEEGTSKPDEVAVPTPGEPEVVKRKPRRKKGESLNLHICHICGKKYAWKHDLDIHFRTHTGEKPYKCDLCPKRFAQSGAVRMHKIRHHATLEQIRERLKKKEIKALPHIMPRIK</sequence>
<dbReference type="FunFam" id="3.30.160.60:FF:000110">
    <property type="entry name" value="Zinc finger protein-like"/>
    <property type="match status" value="1"/>
</dbReference>
<dbReference type="Pfam" id="PF00096">
    <property type="entry name" value="zf-C2H2"/>
    <property type="match status" value="4"/>
</dbReference>
<dbReference type="AlphaFoldDB" id="A0AAV6VHY2"/>
<dbReference type="SMART" id="SM00355">
    <property type="entry name" value="ZnF_C2H2"/>
    <property type="match status" value="9"/>
</dbReference>
<evidence type="ECO:0000256" key="7">
    <source>
        <dbReference type="ARBA" id="ARBA00023125"/>
    </source>
</evidence>
<name>A0AAV6VHY2_9ARAC</name>
<gene>
    <name evidence="13" type="ORF">JTE90_017914</name>
</gene>
<dbReference type="FunFam" id="3.30.160.60:FF:001049">
    <property type="entry name" value="zinc finger protein 319"/>
    <property type="match status" value="1"/>
</dbReference>
<dbReference type="GO" id="GO:0008270">
    <property type="term" value="F:zinc ion binding"/>
    <property type="evidence" value="ECO:0007669"/>
    <property type="project" value="UniProtKB-KW"/>
</dbReference>
<keyword evidence="6" id="KW-0805">Transcription regulation</keyword>
<dbReference type="FunFam" id="3.30.160.60:FF:000621">
    <property type="entry name" value="FLT3-interacting zinc finger 1"/>
    <property type="match status" value="1"/>
</dbReference>
<feature type="domain" description="C2H2-type" evidence="12">
    <location>
        <begin position="428"/>
        <end position="455"/>
    </location>
</feature>
<dbReference type="Proteomes" id="UP000827092">
    <property type="component" value="Unassembled WGS sequence"/>
</dbReference>
<evidence type="ECO:0000256" key="4">
    <source>
        <dbReference type="ARBA" id="ARBA00022771"/>
    </source>
</evidence>
<dbReference type="PANTHER" id="PTHR23234:SF10">
    <property type="entry name" value="RIKEN CDNA 6720489N17 GENE-RELATED"/>
    <property type="match status" value="1"/>
</dbReference>
<feature type="domain" description="C2H2-type" evidence="12">
    <location>
        <begin position="400"/>
        <end position="427"/>
    </location>
</feature>
<evidence type="ECO:0000313" key="13">
    <source>
        <dbReference type="EMBL" id="KAG8195620.1"/>
    </source>
</evidence>
<dbReference type="EMBL" id="JAFNEN010000083">
    <property type="protein sequence ID" value="KAG8195620.1"/>
    <property type="molecule type" value="Genomic_DNA"/>
</dbReference>
<comment type="caution">
    <text evidence="13">The sequence shown here is derived from an EMBL/GenBank/DDBJ whole genome shotgun (WGS) entry which is preliminary data.</text>
</comment>
<accession>A0AAV6VHY2</accession>
<dbReference type="InterPro" id="IPR036236">
    <property type="entry name" value="Znf_C2H2_sf"/>
</dbReference>
<keyword evidence="8" id="KW-0804">Transcription</keyword>
<keyword evidence="3" id="KW-0677">Repeat</keyword>
<evidence type="ECO:0000256" key="3">
    <source>
        <dbReference type="ARBA" id="ARBA00022737"/>
    </source>
</evidence>
<reference evidence="13 14" key="1">
    <citation type="journal article" date="2022" name="Nat. Ecol. Evol.">
        <title>A masculinizing supergene underlies an exaggerated male reproductive morph in a spider.</title>
        <authorList>
            <person name="Hendrickx F."/>
            <person name="De Corte Z."/>
            <person name="Sonet G."/>
            <person name="Van Belleghem S.M."/>
            <person name="Kostlbacher S."/>
            <person name="Vangestel C."/>
        </authorList>
    </citation>
    <scope>NUCLEOTIDE SEQUENCE [LARGE SCALE GENOMIC DNA]</scope>
    <source>
        <strain evidence="13">W744_W776</strain>
    </source>
</reference>
<protein>
    <recommendedName>
        <fullName evidence="12">C2H2-type domain-containing protein</fullName>
    </recommendedName>
</protein>
<organism evidence="13 14">
    <name type="scientific">Oedothorax gibbosus</name>
    <dbReference type="NCBI Taxonomy" id="931172"/>
    <lineage>
        <taxon>Eukaryota</taxon>
        <taxon>Metazoa</taxon>
        <taxon>Ecdysozoa</taxon>
        <taxon>Arthropoda</taxon>
        <taxon>Chelicerata</taxon>
        <taxon>Arachnida</taxon>
        <taxon>Araneae</taxon>
        <taxon>Araneomorphae</taxon>
        <taxon>Entelegynae</taxon>
        <taxon>Araneoidea</taxon>
        <taxon>Linyphiidae</taxon>
        <taxon>Erigoninae</taxon>
        <taxon>Oedothorax</taxon>
    </lineage>
</organism>
<evidence type="ECO:0000256" key="6">
    <source>
        <dbReference type="ARBA" id="ARBA00023015"/>
    </source>
</evidence>
<evidence type="ECO:0000256" key="11">
    <source>
        <dbReference type="SAM" id="MobiDB-lite"/>
    </source>
</evidence>
<dbReference type="InterPro" id="IPR013087">
    <property type="entry name" value="Znf_C2H2_type"/>
</dbReference>
<evidence type="ECO:0000256" key="10">
    <source>
        <dbReference type="PROSITE-ProRule" id="PRU00042"/>
    </source>
</evidence>
<feature type="region of interest" description="Disordered" evidence="11">
    <location>
        <begin position="495"/>
        <end position="525"/>
    </location>
</feature>
<dbReference type="FunFam" id="3.30.160.60:FF:000325">
    <property type="entry name" value="ZFP90 zinc finger protein"/>
    <property type="match status" value="1"/>
</dbReference>
<feature type="domain" description="C2H2-type" evidence="12">
    <location>
        <begin position="372"/>
        <end position="399"/>
    </location>
</feature>
<feature type="domain" description="C2H2-type" evidence="12">
    <location>
        <begin position="456"/>
        <end position="483"/>
    </location>
</feature>
<dbReference type="InterPro" id="IPR050758">
    <property type="entry name" value="Znf_C2H2-type"/>
</dbReference>
<comment type="subcellular location">
    <subcellularLocation>
        <location evidence="1">Nucleus</location>
    </subcellularLocation>
</comment>
<keyword evidence="2" id="KW-0479">Metal-binding</keyword>
<dbReference type="PROSITE" id="PS00028">
    <property type="entry name" value="ZINC_FINGER_C2H2_1"/>
    <property type="match status" value="6"/>
</dbReference>
<evidence type="ECO:0000313" key="14">
    <source>
        <dbReference type="Proteomes" id="UP000827092"/>
    </source>
</evidence>
<dbReference type="GO" id="GO:0003677">
    <property type="term" value="F:DNA binding"/>
    <property type="evidence" value="ECO:0007669"/>
    <property type="project" value="UniProtKB-KW"/>
</dbReference>
<feature type="compositionally biased region" description="Basic and acidic residues" evidence="11">
    <location>
        <begin position="495"/>
        <end position="507"/>
    </location>
</feature>